<keyword evidence="2" id="KW-0396">Initiation factor</keyword>
<dbReference type="PANTHER" id="PTHR10938">
    <property type="entry name" value="TRANSLATION INITIATION FACTOR IF-3"/>
    <property type="match status" value="1"/>
</dbReference>
<reference evidence="4" key="1">
    <citation type="journal article" date="2020" name="Stud. Mycol.">
        <title>101 Dothideomycetes genomes: a test case for predicting lifestyles and emergence of pathogens.</title>
        <authorList>
            <person name="Haridas S."/>
            <person name="Albert R."/>
            <person name="Binder M."/>
            <person name="Bloem J."/>
            <person name="Labutti K."/>
            <person name="Salamov A."/>
            <person name="Andreopoulos B."/>
            <person name="Baker S."/>
            <person name="Barry K."/>
            <person name="Bills G."/>
            <person name="Bluhm B."/>
            <person name="Cannon C."/>
            <person name="Castanera R."/>
            <person name="Culley D."/>
            <person name="Daum C."/>
            <person name="Ezra D."/>
            <person name="Gonzalez J."/>
            <person name="Henrissat B."/>
            <person name="Kuo A."/>
            <person name="Liang C."/>
            <person name="Lipzen A."/>
            <person name="Lutzoni F."/>
            <person name="Magnuson J."/>
            <person name="Mondo S."/>
            <person name="Nolan M."/>
            <person name="Ohm R."/>
            <person name="Pangilinan J."/>
            <person name="Park H.-J."/>
            <person name="Ramirez L."/>
            <person name="Alfaro M."/>
            <person name="Sun H."/>
            <person name="Tritt A."/>
            <person name="Yoshinaga Y."/>
            <person name="Zwiers L.-H."/>
            <person name="Turgeon B."/>
            <person name="Goodwin S."/>
            <person name="Spatafora J."/>
            <person name="Crous P."/>
            <person name="Grigoriev I."/>
        </authorList>
    </citation>
    <scope>NUCLEOTIDE SEQUENCE</scope>
    <source>
        <strain evidence="4">CBS 113389</strain>
    </source>
</reference>
<accession>A0A6A6Q2M8</accession>
<dbReference type="InterPro" id="IPR036788">
    <property type="entry name" value="T_IF-3_C_sf"/>
</dbReference>
<dbReference type="OrthoDB" id="21573at2759"/>
<gene>
    <name evidence="4" type="ORF">BDY17DRAFT_321061</name>
</gene>
<dbReference type="AlphaFoldDB" id="A0A6A6Q2M8"/>
<protein>
    <recommendedName>
        <fullName evidence="6">Translation initiation factor 3 N-terminal domain-containing protein</fullName>
    </recommendedName>
</protein>
<evidence type="ECO:0000313" key="4">
    <source>
        <dbReference type="EMBL" id="KAF2486249.1"/>
    </source>
</evidence>
<dbReference type="GeneID" id="54477550"/>
<dbReference type="GO" id="GO:0003743">
    <property type="term" value="F:translation initiation factor activity"/>
    <property type="evidence" value="ECO:0007669"/>
    <property type="project" value="UniProtKB-KW"/>
</dbReference>
<comment type="similarity">
    <text evidence="1">Belongs to the IF-3 family.</text>
</comment>
<name>A0A6A6Q2M8_9PEZI</name>
<evidence type="ECO:0000256" key="1">
    <source>
        <dbReference type="ARBA" id="ARBA00005439"/>
    </source>
</evidence>
<sequence length="254" mass="28742">MATPRCTTTTSQALYRVFIAPYLPKQQPRPRPKLPSTYLTRSLTTTSRLHALHRAKAVPEQRRELWNEEITAKVIHLIDPATNTLLPRPQTRYDTLQTLNLETHRLIQIPGQFHPEDKLPICKIVSKAEVFEAKRRAQAEAKEKKKYEGAAKTLKTLELNWAMDGNDLGHKMGKVREFLTEGRKVEVVLAAKKRGRKASLEECEGVLKRIRETVEEVSGAREAREMEGKVGGFAKLLFHGRPLHRPSAAAAATE</sequence>
<dbReference type="Proteomes" id="UP000799767">
    <property type="component" value="Unassembled WGS sequence"/>
</dbReference>
<dbReference type="InterPro" id="IPR001288">
    <property type="entry name" value="Translation_initiation_fac_3"/>
</dbReference>
<evidence type="ECO:0008006" key="6">
    <source>
        <dbReference type="Google" id="ProtNLM"/>
    </source>
</evidence>
<dbReference type="Gene3D" id="3.30.110.10">
    <property type="entry name" value="Translation initiation factor 3 (IF-3), C-terminal domain"/>
    <property type="match status" value="1"/>
</dbReference>
<dbReference type="GO" id="GO:0070124">
    <property type="term" value="P:mitochondrial translational initiation"/>
    <property type="evidence" value="ECO:0007669"/>
    <property type="project" value="TreeGrafter"/>
</dbReference>
<keyword evidence="5" id="KW-1185">Reference proteome</keyword>
<dbReference type="GO" id="GO:0032790">
    <property type="term" value="P:ribosome disassembly"/>
    <property type="evidence" value="ECO:0007669"/>
    <property type="project" value="TreeGrafter"/>
</dbReference>
<evidence type="ECO:0000256" key="2">
    <source>
        <dbReference type="ARBA" id="ARBA00022540"/>
    </source>
</evidence>
<dbReference type="GO" id="GO:0005739">
    <property type="term" value="C:mitochondrion"/>
    <property type="evidence" value="ECO:0007669"/>
    <property type="project" value="TreeGrafter"/>
</dbReference>
<organism evidence="4 5">
    <name type="scientific">Neohortaea acidophila</name>
    <dbReference type="NCBI Taxonomy" id="245834"/>
    <lineage>
        <taxon>Eukaryota</taxon>
        <taxon>Fungi</taxon>
        <taxon>Dikarya</taxon>
        <taxon>Ascomycota</taxon>
        <taxon>Pezizomycotina</taxon>
        <taxon>Dothideomycetes</taxon>
        <taxon>Dothideomycetidae</taxon>
        <taxon>Mycosphaerellales</taxon>
        <taxon>Teratosphaeriaceae</taxon>
        <taxon>Neohortaea</taxon>
    </lineage>
</organism>
<dbReference type="SUPFAM" id="SSF55200">
    <property type="entry name" value="Translation initiation factor IF3, C-terminal domain"/>
    <property type="match status" value="1"/>
</dbReference>
<evidence type="ECO:0000313" key="5">
    <source>
        <dbReference type="Proteomes" id="UP000799767"/>
    </source>
</evidence>
<dbReference type="PANTHER" id="PTHR10938:SF0">
    <property type="entry name" value="TRANSLATION INITIATION FACTOR IF-3, MITOCHONDRIAL"/>
    <property type="match status" value="1"/>
</dbReference>
<dbReference type="GO" id="GO:0043022">
    <property type="term" value="F:ribosome binding"/>
    <property type="evidence" value="ECO:0007669"/>
    <property type="project" value="TreeGrafter"/>
</dbReference>
<keyword evidence="3" id="KW-0648">Protein biosynthesis</keyword>
<proteinExistence type="inferred from homology"/>
<dbReference type="RefSeq" id="XP_033592818.1">
    <property type="nucleotide sequence ID" value="XM_033736548.1"/>
</dbReference>
<evidence type="ECO:0000256" key="3">
    <source>
        <dbReference type="ARBA" id="ARBA00022917"/>
    </source>
</evidence>
<dbReference type="EMBL" id="MU001632">
    <property type="protein sequence ID" value="KAF2486249.1"/>
    <property type="molecule type" value="Genomic_DNA"/>
</dbReference>